<gene>
    <name evidence="1" type="ORF">S03H2_34468</name>
</gene>
<feature type="non-terminal residue" evidence="1">
    <location>
        <position position="84"/>
    </location>
</feature>
<dbReference type="AlphaFoldDB" id="X1IEK8"/>
<protein>
    <recommendedName>
        <fullName evidence="2">Calcineurin-like phosphoesterase domain-containing protein</fullName>
    </recommendedName>
</protein>
<comment type="caution">
    <text evidence="1">The sequence shown here is derived from an EMBL/GenBank/DDBJ whole genome shotgun (WGS) entry which is preliminary data.</text>
</comment>
<evidence type="ECO:0000313" key="1">
    <source>
        <dbReference type="EMBL" id="GAH55963.1"/>
    </source>
</evidence>
<dbReference type="Gene3D" id="3.60.21.10">
    <property type="match status" value="1"/>
</dbReference>
<accession>X1IEK8</accession>
<sequence>MSEWDDCCDHMHQAWIDTQGYTIPIIPVIGNHEVGTKDEFEKSKEDARFYYEYFNLPEIESWYSLTIIPYLHFVALDSETYTSS</sequence>
<evidence type="ECO:0008006" key="2">
    <source>
        <dbReference type="Google" id="ProtNLM"/>
    </source>
</evidence>
<dbReference type="InterPro" id="IPR029052">
    <property type="entry name" value="Metallo-depent_PP-like"/>
</dbReference>
<name>X1IEK8_9ZZZZ</name>
<dbReference type="SUPFAM" id="SSF56300">
    <property type="entry name" value="Metallo-dependent phosphatases"/>
    <property type="match status" value="1"/>
</dbReference>
<reference evidence="1" key="1">
    <citation type="journal article" date="2014" name="Front. Microbiol.">
        <title>High frequency of phylogenetically diverse reductive dehalogenase-homologous genes in deep subseafloor sedimentary metagenomes.</title>
        <authorList>
            <person name="Kawai M."/>
            <person name="Futagami T."/>
            <person name="Toyoda A."/>
            <person name="Takaki Y."/>
            <person name="Nishi S."/>
            <person name="Hori S."/>
            <person name="Arai W."/>
            <person name="Tsubouchi T."/>
            <person name="Morono Y."/>
            <person name="Uchiyama I."/>
            <person name="Ito T."/>
            <person name="Fujiyama A."/>
            <person name="Inagaki F."/>
            <person name="Takami H."/>
        </authorList>
    </citation>
    <scope>NUCLEOTIDE SEQUENCE</scope>
    <source>
        <strain evidence="1">Expedition CK06-06</strain>
    </source>
</reference>
<organism evidence="1">
    <name type="scientific">marine sediment metagenome</name>
    <dbReference type="NCBI Taxonomy" id="412755"/>
    <lineage>
        <taxon>unclassified sequences</taxon>
        <taxon>metagenomes</taxon>
        <taxon>ecological metagenomes</taxon>
    </lineage>
</organism>
<dbReference type="EMBL" id="BARU01021035">
    <property type="protein sequence ID" value="GAH55963.1"/>
    <property type="molecule type" value="Genomic_DNA"/>
</dbReference>
<proteinExistence type="predicted"/>